<feature type="non-terminal residue" evidence="1">
    <location>
        <position position="1"/>
    </location>
</feature>
<organism evidence="1 2">
    <name type="scientific">Trichinella pseudospiralis</name>
    <name type="common">Parasitic roundworm</name>
    <dbReference type="NCBI Taxonomy" id="6337"/>
    <lineage>
        <taxon>Eukaryota</taxon>
        <taxon>Metazoa</taxon>
        <taxon>Ecdysozoa</taxon>
        <taxon>Nematoda</taxon>
        <taxon>Enoplea</taxon>
        <taxon>Dorylaimia</taxon>
        <taxon>Trichinellida</taxon>
        <taxon>Trichinellidae</taxon>
        <taxon>Trichinella</taxon>
    </lineage>
</organism>
<evidence type="ECO:0000313" key="2">
    <source>
        <dbReference type="Proteomes" id="UP000054815"/>
    </source>
</evidence>
<proteinExistence type="predicted"/>
<evidence type="ECO:0000313" key="1">
    <source>
        <dbReference type="EMBL" id="KRX86543.1"/>
    </source>
</evidence>
<name>A0A0V0XEW3_TRIPS</name>
<dbReference type="Proteomes" id="UP000054815">
    <property type="component" value="Unassembled WGS sequence"/>
</dbReference>
<dbReference type="EMBL" id="JYDU01000361">
    <property type="protein sequence ID" value="KRX86543.1"/>
    <property type="molecule type" value="Genomic_DNA"/>
</dbReference>
<gene>
    <name evidence="1" type="ORF">T4E_2132</name>
</gene>
<dbReference type="AlphaFoldDB" id="A0A0V0XEW3"/>
<reference evidence="1 2" key="1">
    <citation type="submission" date="2015-01" db="EMBL/GenBank/DDBJ databases">
        <title>Evolution of Trichinella species and genotypes.</title>
        <authorList>
            <person name="Korhonen P.K."/>
            <person name="Edoardo P."/>
            <person name="Giuseppe L.R."/>
            <person name="Gasser R.B."/>
        </authorList>
    </citation>
    <scope>NUCLEOTIDE SEQUENCE [LARGE SCALE GENOMIC DNA]</scope>
    <source>
        <strain evidence="1">ISS141</strain>
    </source>
</reference>
<comment type="caution">
    <text evidence="1">The sequence shown here is derived from an EMBL/GenBank/DDBJ whole genome shotgun (WGS) entry which is preliminary data.</text>
</comment>
<protein>
    <submittedName>
        <fullName evidence="1">Uncharacterized protein</fullName>
    </submittedName>
</protein>
<sequence length="48" mass="5241">LPEDTGNFSSESLSFAFGLLLRGSRSLNLTEPSDEEPSICRIIARASR</sequence>
<accession>A0A0V0XEW3</accession>